<dbReference type="PIRSF" id="PIRSF006603">
    <property type="entry name" value="DinF"/>
    <property type="match status" value="1"/>
</dbReference>
<dbReference type="EMBL" id="JOKH01000006">
    <property type="protein sequence ID" value="KEQ16254.1"/>
    <property type="molecule type" value="Genomic_DNA"/>
</dbReference>
<feature type="transmembrane region" description="Helical" evidence="10">
    <location>
        <begin position="20"/>
        <end position="42"/>
    </location>
</feature>
<dbReference type="eggNOG" id="COG0534">
    <property type="taxonomic scope" value="Bacteria"/>
</dbReference>
<dbReference type="GO" id="GO:0006811">
    <property type="term" value="P:monoatomic ion transport"/>
    <property type="evidence" value="ECO:0007669"/>
    <property type="project" value="UniProtKB-KW"/>
</dbReference>
<dbReference type="GO" id="GO:0015297">
    <property type="term" value="F:antiporter activity"/>
    <property type="evidence" value="ECO:0007669"/>
    <property type="project" value="UniProtKB-KW"/>
</dbReference>
<evidence type="ECO:0000256" key="6">
    <source>
        <dbReference type="ARBA" id="ARBA00022989"/>
    </source>
</evidence>
<dbReference type="GO" id="GO:0005886">
    <property type="term" value="C:plasma membrane"/>
    <property type="evidence" value="ECO:0007669"/>
    <property type="project" value="UniProtKB-SubCell"/>
</dbReference>
<gene>
    <name evidence="11" type="ORF">GZ78_23865</name>
</gene>
<dbReference type="GO" id="GO:0042910">
    <property type="term" value="F:xenobiotic transmembrane transporter activity"/>
    <property type="evidence" value="ECO:0007669"/>
    <property type="project" value="InterPro"/>
</dbReference>
<dbReference type="InterPro" id="IPR048279">
    <property type="entry name" value="MdtK-like"/>
</dbReference>
<organism evidence="11 12">
    <name type="scientific">Endozoicomonas numazuensis</name>
    <dbReference type="NCBI Taxonomy" id="1137799"/>
    <lineage>
        <taxon>Bacteria</taxon>
        <taxon>Pseudomonadati</taxon>
        <taxon>Pseudomonadota</taxon>
        <taxon>Gammaproteobacteria</taxon>
        <taxon>Oceanospirillales</taxon>
        <taxon>Endozoicomonadaceae</taxon>
        <taxon>Endozoicomonas</taxon>
    </lineage>
</organism>
<evidence type="ECO:0000256" key="10">
    <source>
        <dbReference type="SAM" id="Phobius"/>
    </source>
</evidence>
<feature type="transmembrane region" description="Helical" evidence="10">
    <location>
        <begin position="366"/>
        <end position="387"/>
    </location>
</feature>
<feature type="transmembrane region" description="Helical" evidence="10">
    <location>
        <begin position="199"/>
        <end position="220"/>
    </location>
</feature>
<dbReference type="Pfam" id="PF01554">
    <property type="entry name" value="MatE"/>
    <property type="match status" value="2"/>
</dbReference>
<dbReference type="OrthoDB" id="9806302at2"/>
<dbReference type="STRING" id="1137799.GZ78_23865"/>
<evidence type="ECO:0000313" key="11">
    <source>
        <dbReference type="EMBL" id="KEQ16254.1"/>
    </source>
</evidence>
<keyword evidence="12" id="KW-1185">Reference proteome</keyword>
<sequence length="463" mass="50727">MNKAAFMSASADREFFSKLWRLALPVSLQSMMFSLLGLIDILMVGQLGETAVAAVGLGNRIFFFNLILTASLGSGMSILASQFIGSGDTAGLRRTLVQSLLTSVLISLPFVAFYILLPDVVIGLSTHDPELTRLAVEYLLITAPSIICTAIVVPLEAAMRASGDARTPTRVGFYAILLNVFLNYVLIFGHFGFPELGVAGSAWGTTLSRFFQTALLLWYINQFRSHLIPKKKDVEWGMKKKDLGRYFKVSVPIVLQDGSWALGLIIYSIIYASMGVNELAIMSAISSIEAILISLFIGFGVGGSIILGQELGAQRFDKAWRQGWMMLLMSPFIALFIGALLIVFRTDVVSLFGKFQGSTMTLAEQAMIVASLGLCIRVINLMGIIGLLRSGGDVKATAIINIAAMWGIGIPMAWLAVQWGFPLYMVFIFSLFEELSKAMMVLFRVFSRRWLKNLVSEPVTQST</sequence>
<evidence type="ECO:0000256" key="5">
    <source>
        <dbReference type="ARBA" id="ARBA00022692"/>
    </source>
</evidence>
<evidence type="ECO:0000256" key="9">
    <source>
        <dbReference type="ARBA" id="ARBA00031636"/>
    </source>
</evidence>
<dbReference type="NCBIfam" id="TIGR00797">
    <property type="entry name" value="matE"/>
    <property type="match status" value="1"/>
</dbReference>
<keyword evidence="3" id="KW-0050">Antiport</keyword>
<dbReference type="PANTHER" id="PTHR43298:SF2">
    <property type="entry name" value="FMN_FAD EXPORTER YEEO-RELATED"/>
    <property type="match status" value="1"/>
</dbReference>
<evidence type="ECO:0000256" key="3">
    <source>
        <dbReference type="ARBA" id="ARBA00022449"/>
    </source>
</evidence>
<keyword evidence="5 10" id="KW-0812">Transmembrane</keyword>
<feature type="transmembrane region" description="Helical" evidence="10">
    <location>
        <begin position="246"/>
        <end position="270"/>
    </location>
</feature>
<evidence type="ECO:0000313" key="12">
    <source>
        <dbReference type="Proteomes" id="UP000028073"/>
    </source>
</evidence>
<evidence type="ECO:0000256" key="4">
    <source>
        <dbReference type="ARBA" id="ARBA00022475"/>
    </source>
</evidence>
<feature type="transmembrane region" description="Helical" evidence="10">
    <location>
        <begin position="399"/>
        <end position="417"/>
    </location>
</feature>
<dbReference type="Proteomes" id="UP000028073">
    <property type="component" value="Unassembled WGS sequence"/>
</dbReference>
<dbReference type="CDD" id="cd13134">
    <property type="entry name" value="MATE_like_8"/>
    <property type="match status" value="1"/>
</dbReference>
<comment type="caution">
    <text evidence="11">The sequence shown here is derived from an EMBL/GenBank/DDBJ whole genome shotgun (WGS) entry which is preliminary data.</text>
</comment>
<keyword evidence="8 10" id="KW-0472">Membrane</keyword>
<feature type="transmembrane region" description="Helical" evidence="10">
    <location>
        <begin position="171"/>
        <end position="193"/>
    </location>
</feature>
<keyword evidence="6 10" id="KW-1133">Transmembrane helix</keyword>
<reference evidence="11 12" key="1">
    <citation type="submission" date="2014-06" db="EMBL/GenBank/DDBJ databases">
        <title>Whole Genome Sequences of Three Symbiotic Endozoicomonas Bacteria.</title>
        <authorList>
            <person name="Neave M.J."/>
            <person name="Apprill A."/>
            <person name="Voolstra C.R."/>
        </authorList>
    </citation>
    <scope>NUCLEOTIDE SEQUENCE [LARGE SCALE GENOMIC DNA]</scope>
    <source>
        <strain evidence="11 12">DSM 25634</strain>
    </source>
</reference>
<keyword evidence="7" id="KW-0406">Ion transport</keyword>
<proteinExistence type="predicted"/>
<name>A0A081NCT1_9GAMM</name>
<keyword evidence="2" id="KW-0813">Transport</keyword>
<dbReference type="PANTHER" id="PTHR43298">
    <property type="entry name" value="MULTIDRUG RESISTANCE PROTEIN NORM-RELATED"/>
    <property type="match status" value="1"/>
</dbReference>
<feature type="transmembrane region" description="Helical" evidence="10">
    <location>
        <begin position="62"/>
        <end position="84"/>
    </location>
</feature>
<feature type="transmembrane region" description="Helical" evidence="10">
    <location>
        <begin position="96"/>
        <end position="117"/>
    </location>
</feature>
<feature type="transmembrane region" description="Helical" evidence="10">
    <location>
        <begin position="423"/>
        <end position="443"/>
    </location>
</feature>
<comment type="subcellular location">
    <subcellularLocation>
        <location evidence="1">Cell inner membrane</location>
        <topology evidence="1">Multi-pass membrane protein</topology>
    </subcellularLocation>
</comment>
<feature type="transmembrane region" description="Helical" evidence="10">
    <location>
        <begin position="137"/>
        <end position="159"/>
    </location>
</feature>
<protein>
    <recommendedName>
        <fullName evidence="9">Multidrug-efflux transporter</fullName>
    </recommendedName>
</protein>
<evidence type="ECO:0000256" key="1">
    <source>
        <dbReference type="ARBA" id="ARBA00004429"/>
    </source>
</evidence>
<keyword evidence="4" id="KW-1003">Cell membrane</keyword>
<dbReference type="AlphaFoldDB" id="A0A081NCT1"/>
<feature type="transmembrane region" description="Helical" evidence="10">
    <location>
        <begin position="324"/>
        <end position="346"/>
    </location>
</feature>
<evidence type="ECO:0000256" key="7">
    <source>
        <dbReference type="ARBA" id="ARBA00023065"/>
    </source>
</evidence>
<dbReference type="InterPro" id="IPR002528">
    <property type="entry name" value="MATE_fam"/>
</dbReference>
<accession>A0A081NCT1</accession>
<evidence type="ECO:0000256" key="2">
    <source>
        <dbReference type="ARBA" id="ARBA00022448"/>
    </source>
</evidence>
<dbReference type="RefSeq" id="WP_034840954.1">
    <property type="nucleotide sequence ID" value="NZ_JOKH01000006.1"/>
</dbReference>
<evidence type="ECO:0000256" key="8">
    <source>
        <dbReference type="ARBA" id="ARBA00023136"/>
    </source>
</evidence>
<feature type="transmembrane region" description="Helical" evidence="10">
    <location>
        <begin position="290"/>
        <end position="312"/>
    </location>
</feature>
<dbReference type="InterPro" id="IPR050222">
    <property type="entry name" value="MATE_MdtK"/>
</dbReference>